<dbReference type="InterPro" id="IPR002495">
    <property type="entry name" value="Glyco_trans_8"/>
</dbReference>
<keyword evidence="7" id="KW-1133">Transmembrane helix</keyword>
<comment type="catalytic activity">
    <reaction evidence="12">
        <text>3-O-(beta-D-glucosyl)-L-seryl-[EGF-like domain protein] + UDP-alpha-D-xylose = 3-O-[alpha-D-xylosyl-(1-&gt;3)-beta-D-glucosyl]-L-seryl-[EGF-like domain protein] + UDP + H(+)</text>
        <dbReference type="Rhea" id="RHEA:56064"/>
        <dbReference type="Rhea" id="RHEA-COMP:14610"/>
        <dbReference type="Rhea" id="RHEA-COMP:14611"/>
        <dbReference type="ChEBI" id="CHEBI:15378"/>
        <dbReference type="ChEBI" id="CHEBI:57632"/>
        <dbReference type="ChEBI" id="CHEBI:58223"/>
        <dbReference type="ChEBI" id="CHEBI:140575"/>
        <dbReference type="ChEBI" id="CHEBI:140576"/>
        <dbReference type="EC" id="2.4.2.42"/>
    </reaction>
</comment>
<evidence type="ECO:0000313" key="15">
    <source>
        <dbReference type="Proteomes" id="UP001234178"/>
    </source>
</evidence>
<evidence type="ECO:0000256" key="7">
    <source>
        <dbReference type="ARBA" id="ARBA00022989"/>
    </source>
</evidence>
<dbReference type="Gene3D" id="3.90.550.10">
    <property type="entry name" value="Spore Coat Polysaccharide Biosynthesis Protein SpsA, Chain A"/>
    <property type="match status" value="1"/>
</dbReference>
<evidence type="ECO:0000256" key="10">
    <source>
        <dbReference type="ARBA" id="ARBA00037301"/>
    </source>
</evidence>
<protein>
    <recommendedName>
        <fullName evidence="11">UDP-D-xylose:beta-D-glucoside alpha-1,3-D-xylosyltransferase</fullName>
        <ecNumber evidence="11">2.4.2.42</ecNumber>
    </recommendedName>
</protein>
<gene>
    <name evidence="14" type="ORF">OUZ56_014397</name>
</gene>
<evidence type="ECO:0000256" key="9">
    <source>
        <dbReference type="ARBA" id="ARBA00023180"/>
    </source>
</evidence>
<dbReference type="EMBL" id="JAOYFB010000038">
    <property type="protein sequence ID" value="KAK4025322.1"/>
    <property type="molecule type" value="Genomic_DNA"/>
</dbReference>
<organism evidence="14 15">
    <name type="scientific">Daphnia magna</name>
    <dbReference type="NCBI Taxonomy" id="35525"/>
    <lineage>
        <taxon>Eukaryota</taxon>
        <taxon>Metazoa</taxon>
        <taxon>Ecdysozoa</taxon>
        <taxon>Arthropoda</taxon>
        <taxon>Crustacea</taxon>
        <taxon>Branchiopoda</taxon>
        <taxon>Diplostraca</taxon>
        <taxon>Cladocera</taxon>
        <taxon>Anomopoda</taxon>
        <taxon>Daphniidae</taxon>
        <taxon>Daphnia</taxon>
    </lineage>
</organism>
<sequence length="349" mass="40326">MARQTQLVLRVASLASFLFILLRLFGVFKAQQQPHQDGLNEKTREIHIAAAVCGNRATQALVMMKSALIMCSNFIRFTLFVDSETSNVLNETIRLWPDNILKRMSLDMRPISFPKDNADEWKTLFKPCSSVRLFLPNLLKKEDSILYMDVDTVFLSSPLHIWQHLSKMNTTQMVALGPETQDYTIGWYPQFTNHPYYGKYGLNAGVMLMNLTKMRQFGWEKYVIHVYEQYKNRILWGDQDVINAIFHFHPEKLYVFPCHHNYVPGQCSITSLCQEAEQQGVYIIHGYADAFISDQLPALKAIYTSIQQHSFGDNLQMLFVNMKENLMKTPTSSCRTVMSSFFKLVLMVS</sequence>
<feature type="chain" id="PRO_5047284782" description="UDP-D-xylose:beta-D-glucoside alpha-1,3-D-xylosyltransferase" evidence="13">
    <location>
        <begin position="31"/>
        <end position="349"/>
    </location>
</feature>
<comment type="similarity">
    <text evidence="2">Belongs to the glycosyltransferase 8 family.</text>
</comment>
<evidence type="ECO:0000256" key="13">
    <source>
        <dbReference type="SAM" id="SignalP"/>
    </source>
</evidence>
<evidence type="ECO:0000256" key="8">
    <source>
        <dbReference type="ARBA" id="ARBA00023136"/>
    </source>
</evidence>
<keyword evidence="3" id="KW-0328">Glycosyltransferase</keyword>
<evidence type="ECO:0000256" key="1">
    <source>
        <dbReference type="ARBA" id="ARBA00004606"/>
    </source>
</evidence>
<evidence type="ECO:0000256" key="12">
    <source>
        <dbReference type="ARBA" id="ARBA00049181"/>
    </source>
</evidence>
<evidence type="ECO:0000313" key="14">
    <source>
        <dbReference type="EMBL" id="KAK4025322.1"/>
    </source>
</evidence>
<dbReference type="EC" id="2.4.2.42" evidence="11"/>
<dbReference type="InterPro" id="IPR029044">
    <property type="entry name" value="Nucleotide-diphossugar_trans"/>
</dbReference>
<comment type="subcellular location">
    <subcellularLocation>
        <location evidence="1">Membrane</location>
        <topology evidence="1">Single-pass type II membrane protein</topology>
    </subcellularLocation>
</comment>
<evidence type="ECO:0000256" key="11">
    <source>
        <dbReference type="ARBA" id="ARBA00038854"/>
    </source>
</evidence>
<comment type="function">
    <text evidence="10">Glycosyltransferase which elongates the O-linked glucose attached to EGF-like repeats in the extracellular domain of Notch proteins by catalyzing the addition of xylose.</text>
</comment>
<reference evidence="14 15" key="1">
    <citation type="journal article" date="2023" name="Nucleic Acids Res.">
        <title>The hologenome of Daphnia magna reveals possible DNA methylation and microbiome-mediated evolution of the host genome.</title>
        <authorList>
            <person name="Chaturvedi A."/>
            <person name="Li X."/>
            <person name="Dhandapani V."/>
            <person name="Marshall H."/>
            <person name="Kissane S."/>
            <person name="Cuenca-Cambronero M."/>
            <person name="Asole G."/>
            <person name="Calvet F."/>
            <person name="Ruiz-Romero M."/>
            <person name="Marangio P."/>
            <person name="Guigo R."/>
            <person name="Rago D."/>
            <person name="Mirbahai L."/>
            <person name="Eastwood N."/>
            <person name="Colbourne J.K."/>
            <person name="Zhou J."/>
            <person name="Mallon E."/>
            <person name="Orsini L."/>
        </authorList>
    </citation>
    <scope>NUCLEOTIDE SEQUENCE [LARGE SCALE GENOMIC DNA]</scope>
    <source>
        <strain evidence="14">LRV0_1</strain>
    </source>
</reference>
<keyword evidence="4" id="KW-0808">Transferase</keyword>
<dbReference type="Proteomes" id="UP001234178">
    <property type="component" value="Unassembled WGS sequence"/>
</dbReference>
<dbReference type="SUPFAM" id="SSF53448">
    <property type="entry name" value="Nucleotide-diphospho-sugar transferases"/>
    <property type="match status" value="1"/>
</dbReference>
<evidence type="ECO:0000256" key="5">
    <source>
        <dbReference type="ARBA" id="ARBA00022692"/>
    </source>
</evidence>
<feature type="signal peptide" evidence="13">
    <location>
        <begin position="1"/>
        <end position="30"/>
    </location>
</feature>
<comment type="caution">
    <text evidence="14">The sequence shown here is derived from an EMBL/GenBank/DDBJ whole genome shotgun (WGS) entry which is preliminary data.</text>
</comment>
<evidence type="ECO:0000256" key="6">
    <source>
        <dbReference type="ARBA" id="ARBA00022968"/>
    </source>
</evidence>
<dbReference type="PANTHER" id="PTHR46012:SF2">
    <property type="entry name" value="IP22168P"/>
    <property type="match status" value="1"/>
</dbReference>
<evidence type="ECO:0000256" key="2">
    <source>
        <dbReference type="ARBA" id="ARBA00006351"/>
    </source>
</evidence>
<keyword evidence="5" id="KW-0812">Transmembrane</keyword>
<evidence type="ECO:0000256" key="3">
    <source>
        <dbReference type="ARBA" id="ARBA00022676"/>
    </source>
</evidence>
<dbReference type="Pfam" id="PF01501">
    <property type="entry name" value="Glyco_transf_8"/>
    <property type="match status" value="1"/>
</dbReference>
<keyword evidence="13" id="KW-0732">Signal</keyword>
<keyword evidence="9" id="KW-0325">Glycoprotein</keyword>
<evidence type="ECO:0000256" key="4">
    <source>
        <dbReference type="ARBA" id="ARBA00022679"/>
    </source>
</evidence>
<keyword evidence="8" id="KW-0472">Membrane</keyword>
<name>A0ABR0AJP1_9CRUS</name>
<accession>A0ABR0AJP1</accession>
<proteinExistence type="inferred from homology"/>
<keyword evidence="6" id="KW-0735">Signal-anchor</keyword>
<keyword evidence="15" id="KW-1185">Reference proteome</keyword>
<dbReference type="InterPro" id="IPR051993">
    <property type="entry name" value="Glycosyltransferase_8"/>
</dbReference>
<dbReference type="PANTHER" id="PTHR46012">
    <property type="entry name" value="IP22168P"/>
    <property type="match status" value="1"/>
</dbReference>